<keyword evidence="3" id="KW-1185">Reference proteome</keyword>
<dbReference type="Proteomes" id="UP000275078">
    <property type="component" value="Unassembled WGS sequence"/>
</dbReference>
<reference evidence="2 3" key="1">
    <citation type="journal article" date="2018" name="Nat. Ecol. Evol.">
        <title>Pezizomycetes genomes reveal the molecular basis of ectomycorrhizal truffle lifestyle.</title>
        <authorList>
            <person name="Murat C."/>
            <person name="Payen T."/>
            <person name="Noel B."/>
            <person name="Kuo A."/>
            <person name="Morin E."/>
            <person name="Chen J."/>
            <person name="Kohler A."/>
            <person name="Krizsan K."/>
            <person name="Balestrini R."/>
            <person name="Da Silva C."/>
            <person name="Montanini B."/>
            <person name="Hainaut M."/>
            <person name="Levati E."/>
            <person name="Barry K.W."/>
            <person name="Belfiori B."/>
            <person name="Cichocki N."/>
            <person name="Clum A."/>
            <person name="Dockter R.B."/>
            <person name="Fauchery L."/>
            <person name="Guy J."/>
            <person name="Iotti M."/>
            <person name="Le Tacon F."/>
            <person name="Lindquist E.A."/>
            <person name="Lipzen A."/>
            <person name="Malagnac F."/>
            <person name="Mello A."/>
            <person name="Molinier V."/>
            <person name="Miyauchi S."/>
            <person name="Poulain J."/>
            <person name="Riccioni C."/>
            <person name="Rubini A."/>
            <person name="Sitrit Y."/>
            <person name="Splivallo R."/>
            <person name="Traeger S."/>
            <person name="Wang M."/>
            <person name="Zifcakova L."/>
            <person name="Wipf D."/>
            <person name="Zambonelli A."/>
            <person name="Paolocci F."/>
            <person name="Nowrousian M."/>
            <person name="Ottonello S."/>
            <person name="Baldrian P."/>
            <person name="Spatafora J.W."/>
            <person name="Henrissat B."/>
            <person name="Nagy L.G."/>
            <person name="Aury J.M."/>
            <person name="Wincker P."/>
            <person name="Grigoriev I.V."/>
            <person name="Bonfante P."/>
            <person name="Martin F.M."/>
        </authorList>
    </citation>
    <scope>NUCLEOTIDE SEQUENCE [LARGE SCALE GENOMIC DNA]</scope>
    <source>
        <strain evidence="2 3">RN42</strain>
    </source>
</reference>
<dbReference type="AlphaFoldDB" id="A0A3N4HVY6"/>
<organism evidence="2 3">
    <name type="scientific">Ascobolus immersus RN42</name>
    <dbReference type="NCBI Taxonomy" id="1160509"/>
    <lineage>
        <taxon>Eukaryota</taxon>
        <taxon>Fungi</taxon>
        <taxon>Dikarya</taxon>
        <taxon>Ascomycota</taxon>
        <taxon>Pezizomycotina</taxon>
        <taxon>Pezizomycetes</taxon>
        <taxon>Pezizales</taxon>
        <taxon>Ascobolaceae</taxon>
        <taxon>Ascobolus</taxon>
    </lineage>
</organism>
<sequence length="351" mass="39620">MSPAPPTRPSKLHSLLLRMFKTHPNHASRLRRMLARSTTRHLQGLLFLCSLHLEKPDLSPSSRHHCCSVYSALSQAITDGSFPIAPDHPRPMLTELVGISLPGPSAILWLPLEIRLKIYERCTAFALLQFSYACHQVREELADRPSVYRRTFGFAKDPRYIQEATGSVSILPEEEISGPEETTAEEDVDCIPSFELGDQKAHSKETILIDSGEAIKQMEVRTVTCNGHHQDEPHPTSSSLADQQSSRPYLTLHNISLLSLSNPSGGRDETERTLFINTCPPPVETFAPFLKYWACCPYCGLVVRKAERAWAAYYGRPEPERPCDMWYLKVHSCENVECPRRFEEAGFCGWV</sequence>
<protein>
    <recommendedName>
        <fullName evidence="1">F-box domain-containing protein</fullName>
    </recommendedName>
</protein>
<evidence type="ECO:0000259" key="1">
    <source>
        <dbReference type="PROSITE" id="PS50181"/>
    </source>
</evidence>
<dbReference type="PROSITE" id="PS50181">
    <property type="entry name" value="FBOX"/>
    <property type="match status" value="1"/>
</dbReference>
<accession>A0A3N4HVY6</accession>
<evidence type="ECO:0000313" key="2">
    <source>
        <dbReference type="EMBL" id="RPA77367.1"/>
    </source>
</evidence>
<gene>
    <name evidence="2" type="ORF">BJ508DRAFT_310190</name>
</gene>
<dbReference type="EMBL" id="ML119727">
    <property type="protein sequence ID" value="RPA77367.1"/>
    <property type="molecule type" value="Genomic_DNA"/>
</dbReference>
<dbReference type="InterPro" id="IPR001810">
    <property type="entry name" value="F-box_dom"/>
</dbReference>
<name>A0A3N4HVY6_ASCIM</name>
<feature type="domain" description="F-box" evidence="1">
    <location>
        <begin position="104"/>
        <end position="151"/>
    </location>
</feature>
<proteinExistence type="predicted"/>
<evidence type="ECO:0000313" key="3">
    <source>
        <dbReference type="Proteomes" id="UP000275078"/>
    </source>
</evidence>